<organism evidence="2 3">
    <name type="scientific">Ramlibacter tataouinensis (strain ATCC BAA-407 / DSM 14655 / LMG 21543 / TTB310)</name>
    <dbReference type="NCBI Taxonomy" id="365046"/>
    <lineage>
        <taxon>Bacteria</taxon>
        <taxon>Pseudomonadati</taxon>
        <taxon>Pseudomonadota</taxon>
        <taxon>Betaproteobacteria</taxon>
        <taxon>Burkholderiales</taxon>
        <taxon>Comamonadaceae</taxon>
        <taxon>Ramlibacter</taxon>
    </lineage>
</organism>
<feature type="transmembrane region" description="Helical" evidence="1">
    <location>
        <begin position="18"/>
        <end position="37"/>
    </location>
</feature>
<keyword evidence="1" id="KW-0812">Transmembrane</keyword>
<keyword evidence="3" id="KW-1185">Reference proteome</keyword>
<reference evidence="2 3" key="2">
    <citation type="journal article" date="2011" name="PLoS ONE">
        <title>The Cyst-Dividing Bacterium Ramlibacter tataouinensis TTB310 Genome Reveals a Well-Stocked Toolbox for Adaptation to a Desert Environment.</title>
        <authorList>
            <person name="De Luca G."/>
            <person name="Barakat M."/>
            <person name="Ortet P."/>
            <person name="Fochesato S."/>
            <person name="Jourlin-Castelli C."/>
            <person name="Ansaldi M."/>
            <person name="Py B."/>
            <person name="Fichant G."/>
            <person name="Coutinho P.M."/>
            <person name="Voulhoux R."/>
            <person name="Bastien O."/>
            <person name="Marechal E."/>
            <person name="Henrissat B."/>
            <person name="Quentin Y."/>
            <person name="Noirot P."/>
            <person name="Filloux A."/>
            <person name="Mejean V."/>
            <person name="Dubow M.S."/>
            <person name="Barras F."/>
            <person name="Barbe V."/>
            <person name="Weissenbach J."/>
            <person name="Mihalcescu I."/>
            <person name="Vermeglio A."/>
            <person name="Achouak W."/>
            <person name="Heulin T."/>
        </authorList>
    </citation>
    <scope>NUCLEOTIDE SEQUENCE [LARGE SCALE GENOMIC DNA]</scope>
    <source>
        <strain evidence="3">ATCC BAA-407 / DSM 14655 / LMG 21543 / TTB310</strain>
    </source>
</reference>
<dbReference type="eggNOG" id="COG4329">
    <property type="taxonomic scope" value="Bacteria"/>
</dbReference>
<gene>
    <name evidence="2" type="ordered locus">Rta_01000</name>
</gene>
<dbReference type="OrthoDB" id="8812328at2"/>
<proteinExistence type="predicted"/>
<feature type="transmembrane region" description="Helical" evidence="1">
    <location>
        <begin position="164"/>
        <end position="181"/>
    </location>
</feature>
<dbReference type="AlphaFoldDB" id="F5Y374"/>
<dbReference type="HOGENOM" id="CLU_091966_0_0_4"/>
<sequence length="263" mass="27243">MAASSHLTSPPSPGRPGFLLGLALGGFFDGILLHQVLQWHHLLSGLDDGPLRDLRLQILADGLFHAAMYLVAAAGLLLLWRARAALGQAGAGRRLLAAVLAGFGGWHVLDTLLSHWLTGIHRVRMDVADPLPWDLLWLALFGLLPLAAAAWLRRGAARGPGAGVAAVAVAALAVVAGLQAAQPPAGGDDLLVVFRPGVGAAQAMAVLGRIDARVVWTDRGGAVWAVKASPQAPVGPLYRGGALLVSRSAVSLGCLSWSQRAGR</sequence>
<feature type="transmembrane region" description="Helical" evidence="1">
    <location>
        <begin position="91"/>
        <end position="109"/>
    </location>
</feature>
<name>F5Y374_RAMTT</name>
<reference evidence="3" key="1">
    <citation type="submission" date="2006-01" db="EMBL/GenBank/DDBJ databases">
        <title>Genome of the cyst-dividing bacterium Ramlibacter tataouinensis.</title>
        <authorList>
            <person name="Barakat M."/>
            <person name="Ortet P."/>
            <person name="De Luca G."/>
            <person name="Jourlin-Castelli C."/>
            <person name="Ansaldi M."/>
            <person name="Py B."/>
            <person name="Fichant G."/>
            <person name="Coutinho P."/>
            <person name="Voulhoux R."/>
            <person name="Bastien O."/>
            <person name="Roy S."/>
            <person name="Marechal E."/>
            <person name="Henrissat B."/>
            <person name="Quentin Y."/>
            <person name="Noirot P."/>
            <person name="Filloux A."/>
            <person name="Mejean V."/>
            <person name="DuBow M."/>
            <person name="Barras F."/>
            <person name="Heulin T."/>
        </authorList>
    </citation>
    <scope>NUCLEOTIDE SEQUENCE [LARGE SCALE GENOMIC DNA]</scope>
    <source>
        <strain evidence="3">ATCC BAA-407 / DSM 14655 / LMG 21543 / TTB310</strain>
    </source>
</reference>
<feature type="transmembrane region" description="Helical" evidence="1">
    <location>
        <begin position="135"/>
        <end position="152"/>
    </location>
</feature>
<evidence type="ECO:0000256" key="1">
    <source>
        <dbReference type="SAM" id="Phobius"/>
    </source>
</evidence>
<dbReference type="STRING" id="365046.Rta_01000"/>
<accession>F5Y374</accession>
<keyword evidence="1" id="KW-0472">Membrane</keyword>
<keyword evidence="1" id="KW-1133">Transmembrane helix</keyword>
<dbReference type="KEGG" id="rta:Rta_01000"/>
<dbReference type="RefSeq" id="WP_013899394.1">
    <property type="nucleotide sequence ID" value="NC_015677.1"/>
</dbReference>
<dbReference type="PATRIC" id="fig|365046.3.peg.103"/>
<feature type="transmembrane region" description="Helical" evidence="1">
    <location>
        <begin position="57"/>
        <end position="79"/>
    </location>
</feature>
<dbReference type="Proteomes" id="UP000008385">
    <property type="component" value="Chromosome"/>
</dbReference>
<protein>
    <submittedName>
        <fullName evidence="2">Candidate membrane protein</fullName>
    </submittedName>
</protein>
<evidence type="ECO:0000313" key="3">
    <source>
        <dbReference type="Proteomes" id="UP000008385"/>
    </source>
</evidence>
<dbReference type="InterPro" id="IPR018719">
    <property type="entry name" value="DUF2243_membrane"/>
</dbReference>
<evidence type="ECO:0000313" key="2">
    <source>
        <dbReference type="EMBL" id="AEG91161.1"/>
    </source>
</evidence>
<dbReference type="Pfam" id="PF10002">
    <property type="entry name" value="DUF2243"/>
    <property type="match status" value="1"/>
</dbReference>
<dbReference type="EMBL" id="CP000245">
    <property type="protein sequence ID" value="AEG91161.1"/>
    <property type="molecule type" value="Genomic_DNA"/>
</dbReference>